<reference evidence="2 3" key="1">
    <citation type="journal article" date="2018" name="Front. Plant Sci.">
        <title>Red Clover (Trifolium pratense) and Zigzag Clover (T. medium) - A Picture of Genomic Similarities and Differences.</title>
        <authorList>
            <person name="Dluhosova J."/>
            <person name="Istvanek J."/>
            <person name="Nedelnik J."/>
            <person name="Repkova J."/>
        </authorList>
    </citation>
    <scope>NUCLEOTIDE SEQUENCE [LARGE SCALE GENOMIC DNA]</scope>
    <source>
        <strain evidence="3">cv. 10/8</strain>
        <tissue evidence="2">Leaf</tissue>
    </source>
</reference>
<evidence type="ECO:0000313" key="2">
    <source>
        <dbReference type="EMBL" id="MCI71727.1"/>
    </source>
</evidence>
<accession>A0A392UFY0</accession>
<evidence type="ECO:0000259" key="1">
    <source>
        <dbReference type="Pfam" id="PF13966"/>
    </source>
</evidence>
<evidence type="ECO:0000313" key="3">
    <source>
        <dbReference type="Proteomes" id="UP000265520"/>
    </source>
</evidence>
<keyword evidence="3" id="KW-1185">Reference proteome</keyword>
<dbReference type="Proteomes" id="UP000265520">
    <property type="component" value="Unassembled WGS sequence"/>
</dbReference>
<protein>
    <submittedName>
        <fullName evidence="2">Ribonuclease H</fullName>
    </submittedName>
</protein>
<dbReference type="EMBL" id="LXQA010802797">
    <property type="protein sequence ID" value="MCI71727.1"/>
    <property type="molecule type" value="Genomic_DNA"/>
</dbReference>
<name>A0A392UFY0_9FABA</name>
<feature type="domain" description="Reverse transcriptase zinc-binding" evidence="1">
    <location>
        <begin position="4"/>
        <end position="54"/>
    </location>
</feature>
<proteinExistence type="predicted"/>
<organism evidence="2 3">
    <name type="scientific">Trifolium medium</name>
    <dbReference type="NCBI Taxonomy" id="97028"/>
    <lineage>
        <taxon>Eukaryota</taxon>
        <taxon>Viridiplantae</taxon>
        <taxon>Streptophyta</taxon>
        <taxon>Embryophyta</taxon>
        <taxon>Tracheophyta</taxon>
        <taxon>Spermatophyta</taxon>
        <taxon>Magnoliopsida</taxon>
        <taxon>eudicotyledons</taxon>
        <taxon>Gunneridae</taxon>
        <taxon>Pentapetalae</taxon>
        <taxon>rosids</taxon>
        <taxon>fabids</taxon>
        <taxon>Fabales</taxon>
        <taxon>Fabaceae</taxon>
        <taxon>Papilionoideae</taxon>
        <taxon>50 kb inversion clade</taxon>
        <taxon>NPAAA clade</taxon>
        <taxon>Hologalegina</taxon>
        <taxon>IRL clade</taxon>
        <taxon>Trifolieae</taxon>
        <taxon>Trifolium</taxon>
    </lineage>
</organism>
<dbReference type="AlphaFoldDB" id="A0A392UFY0"/>
<dbReference type="InterPro" id="IPR026960">
    <property type="entry name" value="RVT-Znf"/>
</dbReference>
<sequence>MFTTLWKMAHGKLLTDMERCLRGMSSNDLCPCRDLAPESLMHTIRDCDVVKPFWN</sequence>
<comment type="caution">
    <text evidence="2">The sequence shown here is derived from an EMBL/GenBank/DDBJ whole genome shotgun (WGS) entry which is preliminary data.</text>
</comment>
<dbReference type="Pfam" id="PF13966">
    <property type="entry name" value="zf-RVT"/>
    <property type="match status" value="1"/>
</dbReference>
<feature type="non-terminal residue" evidence="2">
    <location>
        <position position="55"/>
    </location>
</feature>